<comment type="caution">
    <text evidence="1">The sequence shown here is derived from an EMBL/GenBank/DDBJ whole genome shotgun (WGS) entry which is preliminary data.</text>
</comment>
<accession>A0ACB1ASA5</accession>
<dbReference type="Proteomes" id="UP001497535">
    <property type="component" value="Unassembled WGS sequence"/>
</dbReference>
<organism evidence="1 2">
    <name type="scientific">Meloidogyne enterolobii</name>
    <name type="common">Root-knot nematode worm</name>
    <name type="synonym">Meloidogyne mayaguensis</name>
    <dbReference type="NCBI Taxonomy" id="390850"/>
    <lineage>
        <taxon>Eukaryota</taxon>
        <taxon>Metazoa</taxon>
        <taxon>Ecdysozoa</taxon>
        <taxon>Nematoda</taxon>
        <taxon>Chromadorea</taxon>
        <taxon>Rhabditida</taxon>
        <taxon>Tylenchina</taxon>
        <taxon>Tylenchomorpha</taxon>
        <taxon>Tylenchoidea</taxon>
        <taxon>Meloidogynidae</taxon>
        <taxon>Meloidogyninae</taxon>
        <taxon>Meloidogyne</taxon>
    </lineage>
</organism>
<reference evidence="1" key="1">
    <citation type="submission" date="2023-11" db="EMBL/GenBank/DDBJ databases">
        <authorList>
            <person name="Poullet M."/>
        </authorList>
    </citation>
    <scope>NUCLEOTIDE SEQUENCE</scope>
    <source>
        <strain evidence="1">E1834</strain>
    </source>
</reference>
<name>A0ACB1ASA5_MELEN</name>
<sequence length="495" mass="56788">MERKPDSGKVQGTKSQQNVSNKNNDSKPKVSQSLPDTKNVSSDKSVESLQNMTNKIADSNARAWQSFRAAKKVSSDKVKYLPMDLMKKAREYAAKLEINQGCEKAEGKENFDGQGNSSRPSNLQHLLKIVSSKITNVYGDRQNVQEKVVDSNKDKLSQKQSKPTIALDSNNKFQNEKGKKNSVSQSNSSSPFSASNSSNASTPSSRVSIDESEYIQLKKEELKNIELKDLLAKIFAEEKKFSEVEKKAEEFDHIIKTFEVSLERSLNIERKLKNFRDFLASQNPSVLDKIKRKSAYDADFYFELLNQHFVFYEYTENGFEKVKYLPMDLMKKARECKANLEINQCIEKLWGGFACCVKRYFAKNFFIDVKSQCAIIVLSKILIECSGGLLDEYLLFKAKSKHIADFDEISFCIEEVEEFIQIVEQIDPNEVEQKLGNYKTEKVILNRGSWGCMKIFEYKHDGAIFCYDFKFKYTASKLKEEDYKELGNKNIILDF</sequence>
<evidence type="ECO:0000313" key="2">
    <source>
        <dbReference type="Proteomes" id="UP001497535"/>
    </source>
</evidence>
<dbReference type="EMBL" id="CAVMJV010000114">
    <property type="protein sequence ID" value="CAK5103310.1"/>
    <property type="molecule type" value="Genomic_DNA"/>
</dbReference>
<evidence type="ECO:0000313" key="1">
    <source>
        <dbReference type="EMBL" id="CAK5103310.1"/>
    </source>
</evidence>
<gene>
    <name evidence="1" type="ORF">MENTE1834_LOCUS42727</name>
</gene>
<protein>
    <submittedName>
        <fullName evidence="1">Uncharacterized protein</fullName>
    </submittedName>
</protein>
<keyword evidence="2" id="KW-1185">Reference proteome</keyword>
<proteinExistence type="predicted"/>